<dbReference type="AlphaFoldDB" id="A0A545W1Y4"/>
<gene>
    <name evidence="1" type="ORF">IF1G_03952</name>
</gene>
<dbReference type="Proteomes" id="UP000315783">
    <property type="component" value="Unassembled WGS sequence"/>
</dbReference>
<keyword evidence="2" id="KW-1185">Reference proteome</keyword>
<protein>
    <submittedName>
        <fullName evidence="1">Peroxin 8</fullName>
    </submittedName>
</protein>
<name>A0A545W1Y4_9HYPO</name>
<comment type="caution">
    <text evidence="1">The sequence shown here is derived from an EMBL/GenBank/DDBJ whole genome shotgun (WGS) entry which is preliminary data.</text>
</comment>
<dbReference type="InterPro" id="IPR055334">
    <property type="entry name" value="PEX8-like"/>
</dbReference>
<dbReference type="STRING" id="43265.A0A545W1Y4"/>
<evidence type="ECO:0000313" key="1">
    <source>
        <dbReference type="EMBL" id="TQV96712.1"/>
    </source>
</evidence>
<organism evidence="1 2">
    <name type="scientific">Cordyceps javanica</name>
    <dbReference type="NCBI Taxonomy" id="43265"/>
    <lineage>
        <taxon>Eukaryota</taxon>
        <taxon>Fungi</taxon>
        <taxon>Dikarya</taxon>
        <taxon>Ascomycota</taxon>
        <taxon>Pezizomycotina</taxon>
        <taxon>Sordariomycetes</taxon>
        <taxon>Hypocreomycetidae</taxon>
        <taxon>Hypocreales</taxon>
        <taxon>Cordycipitaceae</taxon>
        <taxon>Cordyceps</taxon>
    </lineage>
</organism>
<evidence type="ECO:0000313" key="2">
    <source>
        <dbReference type="Proteomes" id="UP000315783"/>
    </source>
</evidence>
<proteinExistence type="predicted"/>
<dbReference type="EMBL" id="SPUK01000005">
    <property type="protein sequence ID" value="TQV96712.1"/>
    <property type="molecule type" value="Genomic_DNA"/>
</dbReference>
<dbReference type="OrthoDB" id="2357318at2759"/>
<dbReference type="PANTHER" id="PTHR39214:SF1">
    <property type="entry name" value="MICROBODY (PEROXISOME) BIOGENESIS PROTEIN PEROXIN 8 (EUROFUNG)"/>
    <property type="match status" value="1"/>
</dbReference>
<dbReference type="Pfam" id="PF26001">
    <property type="entry name" value="Pex8"/>
    <property type="match status" value="1"/>
</dbReference>
<reference evidence="1 2" key="1">
    <citation type="journal article" date="2019" name="Appl. Microbiol. Biotechnol.">
        <title>Genome sequence of Isaria javanica and comparative genome analysis insights into family S53 peptidase evolution in fungal entomopathogens.</title>
        <authorList>
            <person name="Lin R."/>
            <person name="Zhang X."/>
            <person name="Xin B."/>
            <person name="Zou M."/>
            <person name="Gao Y."/>
            <person name="Qin F."/>
            <person name="Hu Q."/>
            <person name="Xie B."/>
            <person name="Cheng X."/>
        </authorList>
    </citation>
    <scope>NUCLEOTIDE SEQUENCE [LARGE SCALE GENOMIC DNA]</scope>
    <source>
        <strain evidence="1 2">IJ1G</strain>
    </source>
</reference>
<dbReference type="PANTHER" id="PTHR39214">
    <property type="entry name" value="MICROBODY (PEROXISOME) BIOGENESIS PROTEIN PEROXIN 8 (EUROFUNG)"/>
    <property type="match status" value="1"/>
</dbReference>
<sequence>MPADRLLNTLLQYYQDVHDEPKSEQILGTTVHLLTHLGNPLNLGVLTSQLLTAPAIWQRPGFDLSHALRVVSIYNSAALRVRQDAAEALERKKNHNAAGFVPPLPSQERESGGGLKPDDWVRAVVKGADDRSARWQHLLVLTGVLVGFEGNDRRTLSRGLRSTLQQAVVVAANLALQSHAEDGPLAEASIVMALNYAFPLLSEHHQAQLDCDVLLPVMLWAMLREGCGDGLFLQDIARDVTQTVGGSGGGSCSWPQHAPSFAALVELDRRPVMSNMGPLAKMAAFAATHAKDTNVVLQAQDDVVLFSHKLLDAWARNRLSGVEFGLASAALSPDTLQATWPVLWQVLRKIMFGVVATLQAIVSRSLLDPRMLHEAVAPVVAAKSLQILRNIYFISSVNGNDAFQVYTFTYLTSLDVICRSGAACEKFLGDFRPTDGLALPSAHLQRTLDLYYLNVAEHMPLSLTTEAADALVIKPATAYLSFDGAMSPTMVQIFESAHSAVLSVLSCPQHSALTMQLAPFYIVKLFESFPRRISPRQFRVAFKTVIQMVSPPFPIAAQEPLLGETLLEMLLAAAAAAPTTPLEPDEATLAASAESGAETTMQSAQSALVLALVDALPFLPLPLVEEWMDVAARTLNAIADPRLRRPVRDRFWDILINGEMDVERSAIGVAWWGTKGGRELVLGGGRTAAPSEELPMMSGALMPPPESKL</sequence>
<accession>A0A545W1Y4</accession>